<dbReference type="KEGG" id="spk:MGAS9429_Spy1705"/>
<dbReference type="CDD" id="cd04301">
    <property type="entry name" value="NAT_SF"/>
    <property type="match status" value="1"/>
</dbReference>
<dbReference type="Proteomes" id="UP000002433">
    <property type="component" value="Chromosome"/>
</dbReference>
<dbReference type="PROSITE" id="PS51186">
    <property type="entry name" value="GNAT"/>
    <property type="match status" value="1"/>
</dbReference>
<evidence type="ECO:0000313" key="4">
    <source>
        <dbReference type="Proteomes" id="UP000002433"/>
    </source>
</evidence>
<feature type="domain" description="N-acetyltransferase" evidence="2">
    <location>
        <begin position="18"/>
        <end position="160"/>
    </location>
</feature>
<keyword evidence="1 3" id="KW-0808">Transferase</keyword>
<organism evidence="3 4">
    <name type="scientific">Streptococcus pyogenes serotype M12 (strain MGAS9429)</name>
    <dbReference type="NCBI Taxonomy" id="370551"/>
    <lineage>
        <taxon>Bacteria</taxon>
        <taxon>Bacillati</taxon>
        <taxon>Bacillota</taxon>
        <taxon>Bacilli</taxon>
        <taxon>Lactobacillales</taxon>
        <taxon>Streptococcaceae</taxon>
        <taxon>Streptococcus</taxon>
    </lineage>
</organism>
<protein>
    <submittedName>
        <fullName evidence="3">Acetyltransferase</fullName>
        <ecNumber evidence="3">2.3.1.-</ecNumber>
    </submittedName>
</protein>
<dbReference type="InterPro" id="IPR050769">
    <property type="entry name" value="NAT_camello-type"/>
</dbReference>
<accession>Q1JJT1</accession>
<evidence type="ECO:0000259" key="2">
    <source>
        <dbReference type="PROSITE" id="PS51186"/>
    </source>
</evidence>
<reference evidence="3 4" key="1">
    <citation type="journal article" date="2006" name="Proc. Natl. Acad. Sci. U.S.A.">
        <title>Molecular genetic anatomy of inter- and intraserotype variation in the human bacterial pathogen group A Streptococcus.</title>
        <authorList>
            <person name="Beres S.B."/>
            <person name="Richter E.W."/>
            <person name="Nagiec M.J."/>
            <person name="Sumby P."/>
            <person name="Porcella S.F."/>
            <person name="DeLeo F.R."/>
            <person name="Musser J.M."/>
        </authorList>
    </citation>
    <scope>NUCLEOTIDE SEQUENCE [LARGE SCALE GENOMIC DNA]</scope>
    <source>
        <strain evidence="3 4">MGAS9429</strain>
    </source>
</reference>
<keyword evidence="3" id="KW-0012">Acyltransferase</keyword>
<name>Q1JJT1_STRPC</name>
<proteinExistence type="predicted"/>
<dbReference type="EMBL" id="CP000259">
    <property type="protein sequence ID" value="ABF32892.1"/>
    <property type="molecule type" value="Genomic_DNA"/>
</dbReference>
<dbReference type="EC" id="2.3.1.-" evidence="3"/>
<evidence type="ECO:0000313" key="3">
    <source>
        <dbReference type="EMBL" id="ABF32892.1"/>
    </source>
</evidence>
<dbReference type="Pfam" id="PF00583">
    <property type="entry name" value="Acetyltransf_1"/>
    <property type="match status" value="1"/>
</dbReference>
<dbReference type="HOGENOM" id="CLU_013985_11_7_9"/>
<evidence type="ECO:0000256" key="1">
    <source>
        <dbReference type="ARBA" id="ARBA00022679"/>
    </source>
</evidence>
<dbReference type="PANTHER" id="PTHR13947">
    <property type="entry name" value="GNAT FAMILY N-ACETYLTRANSFERASE"/>
    <property type="match status" value="1"/>
</dbReference>
<dbReference type="GO" id="GO:0008080">
    <property type="term" value="F:N-acetyltransferase activity"/>
    <property type="evidence" value="ECO:0007669"/>
    <property type="project" value="InterPro"/>
</dbReference>
<dbReference type="Gene3D" id="3.40.630.30">
    <property type="match status" value="1"/>
</dbReference>
<dbReference type="PANTHER" id="PTHR13947:SF37">
    <property type="entry name" value="LD18367P"/>
    <property type="match status" value="1"/>
</dbReference>
<sequence length="160" mass="18788">MIPIKALKIKVETVMKIIEYKGNYRDDLIFMVLEAKNALRRIPSINPDLLTIETSYLEKGDCFWLAVNEESRVIGSIAYSSIPKTNEVFLHRLFIKPSLKHQGIGSQLLTFAEDYLRKIGKSHVRIHLGQPKEQWFESYRFYPKHGYQFYDDTHLIKKLI</sequence>
<dbReference type="SUPFAM" id="SSF55729">
    <property type="entry name" value="Acyl-CoA N-acyltransferases (Nat)"/>
    <property type="match status" value="1"/>
</dbReference>
<gene>
    <name evidence="3" type="ordered locus">MGAS9429_Spy1705</name>
</gene>
<dbReference type="InterPro" id="IPR000182">
    <property type="entry name" value="GNAT_dom"/>
</dbReference>
<dbReference type="InterPro" id="IPR016181">
    <property type="entry name" value="Acyl_CoA_acyltransferase"/>
</dbReference>
<dbReference type="AlphaFoldDB" id="Q1JJT1"/>